<keyword evidence="1" id="KW-0677">Repeat</keyword>
<evidence type="ECO:0000256" key="2">
    <source>
        <dbReference type="SAM" id="MobiDB-lite"/>
    </source>
</evidence>
<sequence>MIRFSSVLSVIVVLITFVGAEHHRRQQNVSSIRNVRAHYDAKTDIILVDWEWSEIKRKELKDYKLFVRYKVSNLEWRRVPSDEDSLGAKIPLGQVLNNGDEFTVQVIAEPNEREFGIEQSDPLVIWIARRTDRGNESGENSEPKRRENAENGNGAASDEELLPPHNFTANVLGPGQVRLEWRQPSLPFTSVVPFYIVNARQLSANTGDRFPPQQDGQISVSMPVLPKILRSKDRFRPDNPRASPLMSVCQFPFFSPKFIQLTLRIDGTQFLLGNLVSGENYEFTIRTALDAERISSAAAIVEIAIPLERDLVEVGKLIVTSRFRPDGHGVVNLTWEVPQHLRGKILTYEMRYTEAGRARAVQLPFWQQLVVPGAAPTGEIHDMKSDSEYVLRIRTTMTSGAQIESGEFRIRTPKSAGANPIARLDVLYSSETPSVRLQWILAPHINIALVGGYDVFVTDRYDLPETEWSHRRLHGSEPQMALDSLSPSTTYFVRIDVRNSDGTDVKSQAAYRFTTFETLPLQSQRDFRHADTLAFQQIGHGRVKVQWEMPEAVKLISKGIIIYYNSDTREPLDRWHRMDLDSSAPRSIELIGLRANADYNVQIVPLGMDGRPMWTHTQRLQLRTKAEDDEDEYEEQMR</sequence>
<dbReference type="SUPFAM" id="SSF49265">
    <property type="entry name" value="Fibronectin type III"/>
    <property type="match status" value="2"/>
</dbReference>
<dbReference type="InterPro" id="IPR050991">
    <property type="entry name" value="ECM_Regulatory_Proteins"/>
</dbReference>
<feature type="chain" id="PRO_5036873223" evidence="3">
    <location>
        <begin position="21"/>
        <end position="638"/>
    </location>
</feature>
<dbReference type="PROSITE" id="PS50853">
    <property type="entry name" value="FN3"/>
    <property type="match status" value="2"/>
</dbReference>
<keyword evidence="5" id="KW-1185">Reference proteome</keyword>
<organism evidence="5 6">
    <name type="scientific">Globodera rostochiensis</name>
    <name type="common">Golden nematode worm</name>
    <name type="synonym">Heterodera rostochiensis</name>
    <dbReference type="NCBI Taxonomy" id="31243"/>
    <lineage>
        <taxon>Eukaryota</taxon>
        <taxon>Metazoa</taxon>
        <taxon>Ecdysozoa</taxon>
        <taxon>Nematoda</taxon>
        <taxon>Chromadorea</taxon>
        <taxon>Rhabditida</taxon>
        <taxon>Tylenchina</taxon>
        <taxon>Tylenchomorpha</taxon>
        <taxon>Tylenchoidea</taxon>
        <taxon>Heteroderidae</taxon>
        <taxon>Heteroderinae</taxon>
        <taxon>Globodera</taxon>
    </lineage>
</organism>
<protein>
    <submittedName>
        <fullName evidence="6">Fibronectin type-III domain-containing protein</fullName>
    </submittedName>
</protein>
<dbReference type="InterPro" id="IPR036116">
    <property type="entry name" value="FN3_sf"/>
</dbReference>
<feature type="region of interest" description="Disordered" evidence="2">
    <location>
        <begin position="133"/>
        <end position="166"/>
    </location>
</feature>
<dbReference type="SMART" id="SM00060">
    <property type="entry name" value="FN3"/>
    <property type="match status" value="4"/>
</dbReference>
<evidence type="ECO:0000256" key="1">
    <source>
        <dbReference type="ARBA" id="ARBA00022737"/>
    </source>
</evidence>
<dbReference type="InterPro" id="IPR013783">
    <property type="entry name" value="Ig-like_fold"/>
</dbReference>
<feature type="domain" description="Fibronectin type-III" evidence="4">
    <location>
        <begin position="420"/>
        <end position="521"/>
    </location>
</feature>
<evidence type="ECO:0000313" key="6">
    <source>
        <dbReference type="WBParaSite" id="Gr19_v10_g3772.t1"/>
    </source>
</evidence>
<name>A0A914HU30_GLORO</name>
<reference evidence="6" key="1">
    <citation type="submission" date="2022-11" db="UniProtKB">
        <authorList>
            <consortium name="WormBaseParasite"/>
        </authorList>
    </citation>
    <scope>IDENTIFICATION</scope>
</reference>
<dbReference type="Proteomes" id="UP000887572">
    <property type="component" value="Unplaced"/>
</dbReference>
<dbReference type="PANTHER" id="PTHR46708">
    <property type="entry name" value="TENASCIN"/>
    <property type="match status" value="1"/>
</dbReference>
<accession>A0A914HU30</accession>
<feature type="domain" description="Fibronectin type-III" evidence="4">
    <location>
        <begin position="313"/>
        <end position="415"/>
    </location>
</feature>
<feature type="compositionally biased region" description="Basic and acidic residues" evidence="2">
    <location>
        <begin position="133"/>
        <end position="149"/>
    </location>
</feature>
<dbReference type="Gene3D" id="2.60.40.10">
    <property type="entry name" value="Immunoglobulins"/>
    <property type="match status" value="4"/>
</dbReference>
<dbReference type="CDD" id="cd00063">
    <property type="entry name" value="FN3"/>
    <property type="match status" value="2"/>
</dbReference>
<dbReference type="AlphaFoldDB" id="A0A914HU30"/>
<keyword evidence="3" id="KW-0732">Signal</keyword>
<dbReference type="InterPro" id="IPR003961">
    <property type="entry name" value="FN3_dom"/>
</dbReference>
<dbReference type="PANTHER" id="PTHR46708:SF2">
    <property type="entry name" value="FIBRONECTIN TYPE-III DOMAIN-CONTAINING PROTEIN"/>
    <property type="match status" value="1"/>
</dbReference>
<evidence type="ECO:0000259" key="4">
    <source>
        <dbReference type="PROSITE" id="PS50853"/>
    </source>
</evidence>
<evidence type="ECO:0000256" key="3">
    <source>
        <dbReference type="SAM" id="SignalP"/>
    </source>
</evidence>
<feature type="signal peptide" evidence="3">
    <location>
        <begin position="1"/>
        <end position="20"/>
    </location>
</feature>
<proteinExistence type="predicted"/>
<evidence type="ECO:0000313" key="5">
    <source>
        <dbReference type="Proteomes" id="UP000887572"/>
    </source>
</evidence>
<dbReference type="WBParaSite" id="Gr19_v10_g3772.t1">
    <property type="protein sequence ID" value="Gr19_v10_g3772.t1"/>
    <property type="gene ID" value="Gr19_v10_g3772"/>
</dbReference>